<keyword evidence="4" id="KW-0804">Transcription</keyword>
<dbReference type="EMBL" id="JAJIAO010000009">
    <property type="protein sequence ID" value="MCK8625183.1"/>
    <property type="molecule type" value="Genomic_DNA"/>
</dbReference>
<evidence type="ECO:0000313" key="6">
    <source>
        <dbReference type="EMBL" id="MCK8625183.1"/>
    </source>
</evidence>
<feature type="domain" description="HTH lysR-type" evidence="5">
    <location>
        <begin position="1"/>
        <end position="58"/>
    </location>
</feature>
<evidence type="ECO:0000256" key="2">
    <source>
        <dbReference type="ARBA" id="ARBA00023015"/>
    </source>
</evidence>
<keyword evidence="3" id="KW-0238">DNA-binding</keyword>
<dbReference type="RefSeq" id="WP_220728942.1">
    <property type="nucleotide sequence ID" value="NZ_BPLM01000027.1"/>
</dbReference>
<comment type="similarity">
    <text evidence="1">Belongs to the LysR transcriptional regulatory family.</text>
</comment>
<dbReference type="SUPFAM" id="SSF46785">
    <property type="entry name" value="Winged helix' DNA-binding domain"/>
    <property type="match status" value="1"/>
</dbReference>
<dbReference type="Pfam" id="PF00126">
    <property type="entry name" value="HTH_1"/>
    <property type="match status" value="1"/>
</dbReference>
<keyword evidence="2" id="KW-0805">Transcription regulation</keyword>
<dbReference type="CDD" id="cd05466">
    <property type="entry name" value="PBP2_LTTR_substrate"/>
    <property type="match status" value="1"/>
</dbReference>
<evidence type="ECO:0000256" key="1">
    <source>
        <dbReference type="ARBA" id="ARBA00009437"/>
    </source>
</evidence>
<keyword evidence="7" id="KW-1185">Reference proteome</keyword>
<accession>A0ABT0I3A5</accession>
<proteinExistence type="inferred from homology"/>
<dbReference type="Gene3D" id="3.40.190.10">
    <property type="entry name" value="Periplasmic binding protein-like II"/>
    <property type="match status" value="2"/>
</dbReference>
<dbReference type="InterPro" id="IPR036388">
    <property type="entry name" value="WH-like_DNA-bd_sf"/>
</dbReference>
<organism evidence="6 7">
    <name type="scientific">Apilactobacillus xinyiensis</name>
    <dbReference type="NCBI Taxonomy" id="2841032"/>
    <lineage>
        <taxon>Bacteria</taxon>
        <taxon>Bacillati</taxon>
        <taxon>Bacillota</taxon>
        <taxon>Bacilli</taxon>
        <taxon>Lactobacillales</taxon>
        <taxon>Lactobacillaceae</taxon>
        <taxon>Apilactobacillus</taxon>
    </lineage>
</organism>
<evidence type="ECO:0000256" key="3">
    <source>
        <dbReference type="ARBA" id="ARBA00023125"/>
    </source>
</evidence>
<dbReference type="Gene3D" id="1.10.10.10">
    <property type="entry name" value="Winged helix-like DNA-binding domain superfamily/Winged helix DNA-binding domain"/>
    <property type="match status" value="1"/>
</dbReference>
<sequence length="297" mass="32922">MASFAYQAFVSVVEAGSFYQAAQLLRVTPSAISHSINQLEKHLGFSVLVRNRAGVRLTENGQAVLPMIQTILNNEQLLAQKAATIAGVSQGIVRIGAFSSVCINWLPPILQQFKKHYPQIKVKVTQDAFNNITSDVRSGKIDLGFTCDPKNEAIIKVPLIKDMFYCITPIDFIPQNGHSITQADINDKNFILQHSDYSGDTKAVLDHYDVTVQSLQFSIDDQSIIAMVEAGLGIGILPKLALIKTTGEVHAYPFDKEFYRDIYLIINSLETKAPANAKMVSTIKQFIEAKYPEKICK</sequence>
<dbReference type="InterPro" id="IPR000847">
    <property type="entry name" value="LysR_HTH_N"/>
</dbReference>
<evidence type="ECO:0000256" key="4">
    <source>
        <dbReference type="ARBA" id="ARBA00023163"/>
    </source>
</evidence>
<gene>
    <name evidence="6" type="ORF">LNP07_06600</name>
</gene>
<evidence type="ECO:0000259" key="5">
    <source>
        <dbReference type="PROSITE" id="PS50931"/>
    </source>
</evidence>
<evidence type="ECO:0000313" key="7">
    <source>
        <dbReference type="Proteomes" id="UP001522905"/>
    </source>
</evidence>
<comment type="caution">
    <text evidence="6">The sequence shown here is derived from an EMBL/GenBank/DDBJ whole genome shotgun (WGS) entry which is preliminary data.</text>
</comment>
<reference evidence="6 7" key="1">
    <citation type="submission" date="2021-11" db="EMBL/GenBank/DDBJ databases">
        <title>Comparative genomics of bee honey and flower isolates.</title>
        <authorList>
            <person name="Bechtner J.D."/>
            <person name="Gallus M.K."/>
            <person name="Ehrmann M."/>
        </authorList>
    </citation>
    <scope>NUCLEOTIDE SEQUENCE [LARGE SCALE GENOMIC DNA]</scope>
    <source>
        <strain evidence="6 7">M161</strain>
    </source>
</reference>
<dbReference type="PANTHER" id="PTHR30419">
    <property type="entry name" value="HTH-TYPE TRANSCRIPTIONAL REGULATOR YBHD"/>
    <property type="match status" value="1"/>
</dbReference>
<dbReference type="InterPro" id="IPR005119">
    <property type="entry name" value="LysR_subst-bd"/>
</dbReference>
<dbReference type="SUPFAM" id="SSF53850">
    <property type="entry name" value="Periplasmic binding protein-like II"/>
    <property type="match status" value="1"/>
</dbReference>
<dbReference type="Pfam" id="PF03466">
    <property type="entry name" value="LysR_substrate"/>
    <property type="match status" value="1"/>
</dbReference>
<dbReference type="PANTHER" id="PTHR30419:SF24">
    <property type="entry name" value="HTH-TYPE TRANSCRIPTIONAL REGULATOR CZCR"/>
    <property type="match status" value="1"/>
</dbReference>
<name>A0ABT0I3A5_9LACO</name>
<protein>
    <submittedName>
        <fullName evidence="6">LysR family transcriptional regulator</fullName>
    </submittedName>
</protein>
<dbReference type="Proteomes" id="UP001522905">
    <property type="component" value="Unassembled WGS sequence"/>
</dbReference>
<dbReference type="PROSITE" id="PS50931">
    <property type="entry name" value="HTH_LYSR"/>
    <property type="match status" value="1"/>
</dbReference>
<dbReference type="InterPro" id="IPR036390">
    <property type="entry name" value="WH_DNA-bd_sf"/>
</dbReference>
<dbReference type="InterPro" id="IPR050950">
    <property type="entry name" value="HTH-type_LysR_regulators"/>
</dbReference>